<evidence type="ECO:0000259" key="6">
    <source>
        <dbReference type="Pfam" id="PF03015"/>
    </source>
</evidence>
<dbReference type="EMBL" id="JBJXBP010000001">
    <property type="protein sequence ID" value="KAL3850182.1"/>
    <property type="molecule type" value="Genomic_DNA"/>
</dbReference>
<evidence type="ECO:0000256" key="4">
    <source>
        <dbReference type="RuleBase" id="RU363097"/>
    </source>
</evidence>
<evidence type="ECO:0000259" key="7">
    <source>
        <dbReference type="Pfam" id="PF07993"/>
    </source>
</evidence>
<dbReference type="Proteomes" id="UP001634393">
    <property type="component" value="Unassembled WGS sequence"/>
</dbReference>
<dbReference type="InterPro" id="IPR026055">
    <property type="entry name" value="FAR"/>
</dbReference>
<evidence type="ECO:0000313" key="8">
    <source>
        <dbReference type="EMBL" id="KAL3850182.1"/>
    </source>
</evidence>
<proteinExistence type="inferred from homology"/>
<dbReference type="GO" id="GO:0006629">
    <property type="term" value="P:lipid metabolic process"/>
    <property type="evidence" value="ECO:0007669"/>
    <property type="project" value="UniProtKB-KW"/>
</dbReference>
<dbReference type="EC" id="1.2.1.84" evidence="4"/>
<sequence length="500" mass="57219">MEESMIVQYFEGKTVLITGATGFLAKILLEKILRVQPNVNKLFLLIRPTTNKSVQQRLEEEVLNCSLFEVVREKYGEEKLIRSSHIQAKVIPVLGDVAHANLGVVDSKLINEMWNEIDIIVNSAATTKFDERYDVALAVNSLSSLHLKSFAGKCAKLKMFLHVSTAFVNCTKIGLITEKPFRMGETLIGAKISYLDINKEIELVQERLRELQIQNANQEKITSAMKDLGIERALLHGWPNTYVFTKAMGEMLLENFMENVKVIIARPTIVTSTHKEPFPGWIEGVRTIDGLFVAYGKGIVKVFIGDPQTTLDVIPGDMVVNSMLAAMATHSTQPYNSEFIIYHIGSSLRNPIKYKDMHCLMLQYLKKNPLMFDNRGNPIMLSKLVTFNTMTKFRGYIATHYLPFLNILKLVNKISCNYYKSSYANARRKINRARRLAEIYKPFTFFYGIFDDFNTETMRRTLARSNDDAISMFEFDPICIQWEQYFMNTHFPGVVKYALK</sequence>
<dbReference type="PANTHER" id="PTHR11011">
    <property type="entry name" value="MALE STERILITY PROTEIN 2-RELATED"/>
    <property type="match status" value="1"/>
</dbReference>
<dbReference type="Pfam" id="PF03015">
    <property type="entry name" value="Sterile"/>
    <property type="match status" value="1"/>
</dbReference>
<keyword evidence="9" id="KW-1185">Reference proteome</keyword>
<evidence type="ECO:0000256" key="1">
    <source>
        <dbReference type="ARBA" id="ARBA00005928"/>
    </source>
</evidence>
<dbReference type="SUPFAM" id="SSF51735">
    <property type="entry name" value="NAD(P)-binding Rossmann-fold domains"/>
    <property type="match status" value="1"/>
</dbReference>
<keyword evidence="2 4" id="KW-0444">Lipid biosynthesis</keyword>
<dbReference type="PANTHER" id="PTHR11011:SF105">
    <property type="entry name" value="FATTY ACYL-COA REDUCTASE"/>
    <property type="match status" value="1"/>
</dbReference>
<comment type="caution">
    <text evidence="8">The sequence shown here is derived from an EMBL/GenBank/DDBJ whole genome shotgun (WGS) entry which is preliminary data.</text>
</comment>
<evidence type="ECO:0000256" key="5">
    <source>
        <dbReference type="SAM" id="Coils"/>
    </source>
</evidence>
<dbReference type="Pfam" id="PF07993">
    <property type="entry name" value="NAD_binding_4"/>
    <property type="match status" value="1"/>
</dbReference>
<evidence type="ECO:0000313" key="9">
    <source>
        <dbReference type="Proteomes" id="UP001634393"/>
    </source>
</evidence>
<comment type="similarity">
    <text evidence="1 4">Belongs to the fatty acyl-CoA reductase family.</text>
</comment>
<comment type="function">
    <text evidence="4">Catalyzes the reduction of fatty acyl-CoA to fatty alcohols.</text>
</comment>
<keyword evidence="4" id="KW-0560">Oxidoreductase</keyword>
<gene>
    <name evidence="8" type="ORF">ACJIZ3_012064</name>
</gene>
<dbReference type="CDD" id="cd05236">
    <property type="entry name" value="FAR-N_SDR_e"/>
    <property type="match status" value="1"/>
</dbReference>
<name>A0ABD3UM63_9LAMI</name>
<keyword evidence="3 4" id="KW-0443">Lipid metabolism</keyword>
<organism evidence="8 9">
    <name type="scientific">Penstemon smallii</name>
    <dbReference type="NCBI Taxonomy" id="265156"/>
    <lineage>
        <taxon>Eukaryota</taxon>
        <taxon>Viridiplantae</taxon>
        <taxon>Streptophyta</taxon>
        <taxon>Embryophyta</taxon>
        <taxon>Tracheophyta</taxon>
        <taxon>Spermatophyta</taxon>
        <taxon>Magnoliopsida</taxon>
        <taxon>eudicotyledons</taxon>
        <taxon>Gunneridae</taxon>
        <taxon>Pentapetalae</taxon>
        <taxon>asterids</taxon>
        <taxon>lamiids</taxon>
        <taxon>Lamiales</taxon>
        <taxon>Plantaginaceae</taxon>
        <taxon>Cheloneae</taxon>
        <taxon>Penstemon</taxon>
    </lineage>
</organism>
<reference evidence="8 9" key="1">
    <citation type="submission" date="2024-12" db="EMBL/GenBank/DDBJ databases">
        <title>The unique morphological basis and parallel evolutionary history of personate flowers in Penstemon.</title>
        <authorList>
            <person name="Depatie T.H."/>
            <person name="Wessinger C.A."/>
        </authorList>
    </citation>
    <scope>NUCLEOTIDE SEQUENCE [LARGE SCALE GENOMIC DNA]</scope>
    <source>
        <strain evidence="8">WTNN_2</strain>
        <tissue evidence="8">Leaf</tissue>
    </source>
</reference>
<dbReference type="AlphaFoldDB" id="A0ABD3UM63"/>
<dbReference type="GO" id="GO:0102965">
    <property type="term" value="F:alcohol-forming long-chain fatty acyl-CoA reductase activity"/>
    <property type="evidence" value="ECO:0007669"/>
    <property type="project" value="UniProtKB-EC"/>
</dbReference>
<feature type="domain" description="Fatty acyl-CoA reductase C-terminal" evidence="6">
    <location>
        <begin position="400"/>
        <end position="500"/>
    </location>
</feature>
<dbReference type="InterPro" id="IPR013120">
    <property type="entry name" value="FAR_NAD-bd"/>
</dbReference>
<keyword evidence="5" id="KW-0175">Coiled coil</keyword>
<evidence type="ECO:0000256" key="3">
    <source>
        <dbReference type="ARBA" id="ARBA00023098"/>
    </source>
</evidence>
<dbReference type="CDD" id="cd09071">
    <property type="entry name" value="FAR_C"/>
    <property type="match status" value="1"/>
</dbReference>
<feature type="coiled-coil region" evidence="5">
    <location>
        <begin position="194"/>
        <end position="221"/>
    </location>
</feature>
<dbReference type="InterPro" id="IPR033640">
    <property type="entry name" value="FAR_C"/>
</dbReference>
<protein>
    <recommendedName>
        <fullName evidence="4">Fatty acyl-CoA reductase</fullName>
        <ecNumber evidence="4">1.2.1.84</ecNumber>
    </recommendedName>
</protein>
<feature type="domain" description="Thioester reductase (TE)" evidence="7">
    <location>
        <begin position="17"/>
        <end position="323"/>
    </location>
</feature>
<comment type="catalytic activity">
    <reaction evidence="4">
        <text>a long-chain fatty acyl-CoA + 2 NADPH + 2 H(+) = a long-chain primary fatty alcohol + 2 NADP(+) + CoA</text>
        <dbReference type="Rhea" id="RHEA:52716"/>
        <dbReference type="ChEBI" id="CHEBI:15378"/>
        <dbReference type="ChEBI" id="CHEBI:57287"/>
        <dbReference type="ChEBI" id="CHEBI:57783"/>
        <dbReference type="ChEBI" id="CHEBI:58349"/>
        <dbReference type="ChEBI" id="CHEBI:77396"/>
        <dbReference type="ChEBI" id="CHEBI:83139"/>
        <dbReference type="EC" id="1.2.1.84"/>
    </reaction>
</comment>
<dbReference type="Gene3D" id="3.40.50.720">
    <property type="entry name" value="NAD(P)-binding Rossmann-like Domain"/>
    <property type="match status" value="1"/>
</dbReference>
<dbReference type="InterPro" id="IPR036291">
    <property type="entry name" value="NAD(P)-bd_dom_sf"/>
</dbReference>
<keyword evidence="4" id="KW-0521">NADP</keyword>
<accession>A0ABD3UM63</accession>
<evidence type="ECO:0000256" key="2">
    <source>
        <dbReference type="ARBA" id="ARBA00022516"/>
    </source>
</evidence>